<name>A0A1I2ZMR3_9MICO</name>
<keyword evidence="1" id="KW-0175">Coiled coil</keyword>
<reference evidence="3 5" key="2">
    <citation type="submission" date="2019-03" db="EMBL/GenBank/DDBJ databases">
        <title>Genomics of glacier-inhabiting Cryobacterium strains.</title>
        <authorList>
            <person name="Liu Q."/>
            <person name="Xin Y.-H."/>
        </authorList>
    </citation>
    <scope>NUCLEOTIDE SEQUENCE [LARGE SCALE GENOMIC DNA]</scope>
    <source>
        <strain evidence="3 5">Hh34</strain>
    </source>
</reference>
<dbReference type="STRING" id="995038.SAMN05216274_104119"/>
<reference evidence="2 4" key="1">
    <citation type="submission" date="2016-10" db="EMBL/GenBank/DDBJ databases">
        <authorList>
            <person name="Varghese N."/>
            <person name="Submissions S."/>
        </authorList>
    </citation>
    <scope>NUCLEOTIDE SEQUENCE [LARGE SCALE GENOMIC DNA]</scope>
    <source>
        <strain evidence="2 4">GMCC 1.11211</strain>
    </source>
</reference>
<dbReference type="EMBL" id="FOPW01000004">
    <property type="protein sequence ID" value="SFH38371.1"/>
    <property type="molecule type" value="Genomic_DNA"/>
</dbReference>
<sequence>MPSLVAWLDASSEDQRRMREIVNLFSERDSRDELGFGQVRDALSDSLFPGTSTLLTRARYMLLIPWCFTAAQSTGRSADDISAAVAANERNLILALRKGGDERGLLGRVAGANLKTLPSSVYWAALRKYGILSSPAMDRQDAIAFDAASSVSDAEIDNDRIGAWSPTLPLAPRGFPSESAGNFDLSRSEANWLRDRMAEGSEGTLLGHLVEYRPEAASAAPWDDPTSLEATGAPQQVLQHAKLFSFAAHGAALLYNLMLAEQYESAGYNQIVAPVDRYSDRLREWQQERDLLADELSSWDRTDFWTNIDAGSGSVAPRSRMFVNDWLDASLVLDTHDLSGGRDMIRSRERQHKGAQSRLTNQKLLQSWQGASGAGRLAFRWPQVNQILTDLHDGLERTDA</sequence>
<dbReference type="Pfam" id="PF19888">
    <property type="entry name" value="DUF6361"/>
    <property type="match status" value="1"/>
</dbReference>
<dbReference type="InterPro" id="IPR045941">
    <property type="entry name" value="DUF6361"/>
</dbReference>
<protein>
    <submittedName>
        <fullName evidence="3">Uncharacterized protein</fullName>
    </submittedName>
</protein>
<dbReference type="RefSeq" id="WP_092448828.1">
    <property type="nucleotide sequence ID" value="NZ_BKAC01000002.1"/>
</dbReference>
<dbReference type="AlphaFoldDB" id="A0A1I2ZMR3"/>
<evidence type="ECO:0000313" key="4">
    <source>
        <dbReference type="Proteomes" id="UP000199681"/>
    </source>
</evidence>
<evidence type="ECO:0000313" key="2">
    <source>
        <dbReference type="EMBL" id="SFH38371.1"/>
    </source>
</evidence>
<organism evidence="3 5">
    <name type="scientific">Cryobacterium levicorallinum</name>
    <dbReference type="NCBI Taxonomy" id="995038"/>
    <lineage>
        <taxon>Bacteria</taxon>
        <taxon>Bacillati</taxon>
        <taxon>Actinomycetota</taxon>
        <taxon>Actinomycetes</taxon>
        <taxon>Micrococcales</taxon>
        <taxon>Microbacteriaceae</taxon>
        <taxon>Cryobacterium</taxon>
    </lineage>
</organism>
<feature type="coiled-coil region" evidence="1">
    <location>
        <begin position="275"/>
        <end position="302"/>
    </location>
</feature>
<accession>A0A1I2ZMR3</accession>
<evidence type="ECO:0000256" key="1">
    <source>
        <dbReference type="SAM" id="Coils"/>
    </source>
</evidence>
<evidence type="ECO:0000313" key="3">
    <source>
        <dbReference type="EMBL" id="TFB89533.1"/>
    </source>
</evidence>
<dbReference type="EMBL" id="SOFE01000001">
    <property type="protein sequence ID" value="TFB89533.1"/>
    <property type="molecule type" value="Genomic_DNA"/>
</dbReference>
<dbReference type="Proteomes" id="UP000297963">
    <property type="component" value="Unassembled WGS sequence"/>
</dbReference>
<proteinExistence type="predicted"/>
<evidence type="ECO:0000313" key="5">
    <source>
        <dbReference type="Proteomes" id="UP000297963"/>
    </source>
</evidence>
<comment type="caution">
    <text evidence="3">The sequence shown here is derived from an EMBL/GenBank/DDBJ whole genome shotgun (WGS) entry which is preliminary data.</text>
</comment>
<dbReference type="Proteomes" id="UP000199681">
    <property type="component" value="Unassembled WGS sequence"/>
</dbReference>
<gene>
    <name evidence="3" type="ORF">E3O11_00555</name>
    <name evidence="2" type="ORF">SAMN05216274_104119</name>
</gene>
<keyword evidence="4" id="KW-1185">Reference proteome</keyword>